<gene>
    <name evidence="11" type="ORF">LPJ64_004659</name>
</gene>
<feature type="compositionally biased region" description="Polar residues" evidence="9">
    <location>
        <begin position="224"/>
        <end position="237"/>
    </location>
</feature>
<evidence type="ECO:0000256" key="8">
    <source>
        <dbReference type="ARBA" id="ARBA00039330"/>
    </source>
</evidence>
<dbReference type="Proteomes" id="UP001145021">
    <property type="component" value="Unassembled WGS sequence"/>
</dbReference>
<evidence type="ECO:0000256" key="9">
    <source>
        <dbReference type="SAM" id="MobiDB-lite"/>
    </source>
</evidence>
<keyword evidence="5 10" id="KW-0812">Transmembrane</keyword>
<dbReference type="PANTHER" id="PTHR21576">
    <property type="entry name" value="UNCHARACTERIZED NODULIN-LIKE PROTEIN"/>
    <property type="match status" value="1"/>
</dbReference>
<feature type="transmembrane region" description="Helical" evidence="10">
    <location>
        <begin position="497"/>
        <end position="518"/>
    </location>
</feature>
<dbReference type="EMBL" id="JANBOH010000240">
    <property type="protein sequence ID" value="KAJ1643578.1"/>
    <property type="molecule type" value="Genomic_DNA"/>
</dbReference>
<proteinExistence type="inferred from homology"/>
<feature type="transmembrane region" description="Helical" evidence="10">
    <location>
        <begin position="108"/>
        <end position="127"/>
    </location>
</feature>
<evidence type="ECO:0000256" key="1">
    <source>
        <dbReference type="ARBA" id="ARBA00004128"/>
    </source>
</evidence>
<evidence type="ECO:0000256" key="2">
    <source>
        <dbReference type="ARBA" id="ARBA00008335"/>
    </source>
</evidence>
<accession>A0A9W8CHN6</accession>
<keyword evidence="4" id="KW-0926">Vacuole</keyword>
<keyword evidence="12" id="KW-1185">Reference proteome</keyword>
<comment type="similarity">
    <text evidence="2">Belongs to the major facilitator superfamily.</text>
</comment>
<feature type="transmembrane region" description="Helical" evidence="10">
    <location>
        <begin position="403"/>
        <end position="424"/>
    </location>
</feature>
<dbReference type="AlphaFoldDB" id="A0A9W8CHN6"/>
<feature type="transmembrane region" description="Helical" evidence="10">
    <location>
        <begin position="147"/>
        <end position="166"/>
    </location>
</feature>
<feature type="transmembrane region" description="Helical" evidence="10">
    <location>
        <begin position="76"/>
        <end position="96"/>
    </location>
</feature>
<reference evidence="11" key="1">
    <citation type="submission" date="2022-07" db="EMBL/GenBank/DDBJ databases">
        <title>Phylogenomic reconstructions and comparative analyses of Kickxellomycotina fungi.</title>
        <authorList>
            <person name="Reynolds N.K."/>
            <person name="Stajich J.E."/>
            <person name="Barry K."/>
            <person name="Grigoriev I.V."/>
            <person name="Crous P."/>
            <person name="Smith M.E."/>
        </authorList>
    </citation>
    <scope>NUCLEOTIDE SEQUENCE</scope>
    <source>
        <strain evidence="11">NBRC 105413</strain>
    </source>
</reference>
<dbReference type="GO" id="GO:0000329">
    <property type="term" value="C:fungal-type vacuole membrane"/>
    <property type="evidence" value="ECO:0007669"/>
    <property type="project" value="TreeGrafter"/>
</dbReference>
<comment type="caution">
    <text evidence="11">The sequence shown here is derived from an EMBL/GenBank/DDBJ whole genome shotgun (WGS) entry which is preliminary data.</text>
</comment>
<keyword evidence="6 10" id="KW-1133">Transmembrane helix</keyword>
<evidence type="ECO:0000313" key="12">
    <source>
        <dbReference type="Proteomes" id="UP001145021"/>
    </source>
</evidence>
<name>A0A9W8CHN6_9FUNG</name>
<sequence>MESRERYIHTLSYLATCMSMLCGGTTSLFATYGSSFSEVLGFSQYETNLVASLGDYAHYMSAPLFGYLSTRKGPTLVIQSAGFLMFVGYIGLSYAFDNFGTPYERANHYVGTMSVLFALVGVGSKAAYMSSMATAARNFKHSRYSGIALGIPLSLYGLSTFVFSSVKARWFEGDQTPARYLAFMAVVSAVAHLVASKFVVLKGDPSAASVQIARKKTADDDTVQAENANGGSGSPVTDSIEMKETRRRRMTVSAPNDDNDKDTNAPVPDTSSRQESPVTPPQTQPSERSVIHRFALDPVAWCLLLGLICFSGPGLAFVNNCGTMVRAMSHGTTLSEEQIGRYKDKIVATQSFFSFSSRLAVGYLSDLWRTRLRLPRSGMLVLAALLMIHAQNTAARVTQLEDLHLLAILIGVSMGSVFTLAPTITSETWGADNFGVCWGIITLAPAIGGHMCNLIFGSNWDQGLVRIAGRLGPDTPQDKVFCDNECFVPAFLATTKISYIGLFFFFVVVSLPRFLALWKRHI</sequence>
<feature type="transmembrane region" description="Helical" evidence="10">
    <location>
        <begin position="298"/>
        <end position="318"/>
    </location>
</feature>
<dbReference type="SUPFAM" id="SSF103473">
    <property type="entry name" value="MFS general substrate transporter"/>
    <property type="match status" value="1"/>
</dbReference>
<dbReference type="Gene3D" id="1.20.1250.20">
    <property type="entry name" value="MFS general substrate transporter like domains"/>
    <property type="match status" value="2"/>
</dbReference>
<protein>
    <recommendedName>
        <fullName evidence="8">Probable transporter MCH1</fullName>
    </recommendedName>
</protein>
<feature type="region of interest" description="Disordered" evidence="9">
    <location>
        <begin position="212"/>
        <end position="287"/>
    </location>
</feature>
<dbReference type="InterPro" id="IPR036259">
    <property type="entry name" value="MFS_trans_sf"/>
</dbReference>
<evidence type="ECO:0000256" key="6">
    <source>
        <dbReference type="ARBA" id="ARBA00022989"/>
    </source>
</evidence>
<feature type="transmembrane region" description="Helical" evidence="10">
    <location>
        <begin position="178"/>
        <end position="195"/>
    </location>
</feature>
<evidence type="ECO:0000313" key="11">
    <source>
        <dbReference type="EMBL" id="KAJ1643578.1"/>
    </source>
</evidence>
<evidence type="ECO:0000256" key="3">
    <source>
        <dbReference type="ARBA" id="ARBA00022448"/>
    </source>
</evidence>
<dbReference type="PANTHER" id="PTHR21576:SF45">
    <property type="entry name" value="TRANSPORTER MCH1-RELATED"/>
    <property type="match status" value="1"/>
</dbReference>
<keyword evidence="3" id="KW-0813">Transport</keyword>
<evidence type="ECO:0000256" key="4">
    <source>
        <dbReference type="ARBA" id="ARBA00022554"/>
    </source>
</evidence>
<evidence type="ECO:0000256" key="5">
    <source>
        <dbReference type="ARBA" id="ARBA00022692"/>
    </source>
</evidence>
<organism evidence="11 12">
    <name type="scientific">Coemansia asiatica</name>
    <dbReference type="NCBI Taxonomy" id="1052880"/>
    <lineage>
        <taxon>Eukaryota</taxon>
        <taxon>Fungi</taxon>
        <taxon>Fungi incertae sedis</taxon>
        <taxon>Zoopagomycota</taxon>
        <taxon>Kickxellomycotina</taxon>
        <taxon>Kickxellomycetes</taxon>
        <taxon>Kickxellales</taxon>
        <taxon>Kickxellaceae</taxon>
        <taxon>Coemansia</taxon>
    </lineage>
</organism>
<dbReference type="InterPro" id="IPR011701">
    <property type="entry name" value="MFS"/>
</dbReference>
<feature type="transmembrane region" description="Helical" evidence="10">
    <location>
        <begin position="12"/>
        <end position="32"/>
    </location>
</feature>
<comment type="subcellular location">
    <subcellularLocation>
        <location evidence="1">Vacuole membrane</location>
        <topology evidence="1">Multi-pass membrane protein</topology>
    </subcellularLocation>
</comment>
<dbReference type="Pfam" id="PF07690">
    <property type="entry name" value="MFS_1"/>
    <property type="match status" value="1"/>
</dbReference>
<dbReference type="GO" id="GO:0022857">
    <property type="term" value="F:transmembrane transporter activity"/>
    <property type="evidence" value="ECO:0007669"/>
    <property type="project" value="InterPro"/>
</dbReference>
<feature type="transmembrane region" description="Helical" evidence="10">
    <location>
        <begin position="436"/>
        <end position="456"/>
    </location>
</feature>
<evidence type="ECO:0000256" key="7">
    <source>
        <dbReference type="ARBA" id="ARBA00023136"/>
    </source>
</evidence>
<evidence type="ECO:0000256" key="10">
    <source>
        <dbReference type="SAM" id="Phobius"/>
    </source>
</evidence>
<keyword evidence="7 10" id="KW-0472">Membrane</keyword>